<organism evidence="1">
    <name type="scientific">marine metagenome</name>
    <dbReference type="NCBI Taxonomy" id="408172"/>
    <lineage>
        <taxon>unclassified sequences</taxon>
        <taxon>metagenomes</taxon>
        <taxon>ecological metagenomes</taxon>
    </lineage>
</organism>
<dbReference type="SUPFAM" id="SSF63992">
    <property type="entry name" value="Dipeptide transport protein"/>
    <property type="match status" value="1"/>
</dbReference>
<name>A0A382Q2Z2_9ZZZZ</name>
<gene>
    <name evidence="1" type="ORF">METZ01_LOCUS332281</name>
</gene>
<dbReference type="InterPro" id="IPR036177">
    <property type="entry name" value="Peptidase_M55_sf"/>
</dbReference>
<proteinExistence type="predicted"/>
<dbReference type="Pfam" id="PF04951">
    <property type="entry name" value="Peptidase_M55"/>
    <property type="match status" value="1"/>
</dbReference>
<feature type="non-terminal residue" evidence="1">
    <location>
        <position position="53"/>
    </location>
</feature>
<sequence>MMKIFMCTDIEGIAGVVSFPDQSYEGGKYHDQAKRLATREVNAAVDGLLDAGV</sequence>
<reference evidence="1" key="1">
    <citation type="submission" date="2018-05" db="EMBL/GenBank/DDBJ databases">
        <authorList>
            <person name="Lanie J.A."/>
            <person name="Ng W.-L."/>
            <person name="Kazmierczak K.M."/>
            <person name="Andrzejewski T.M."/>
            <person name="Davidsen T.M."/>
            <person name="Wayne K.J."/>
            <person name="Tettelin H."/>
            <person name="Glass J.I."/>
            <person name="Rusch D."/>
            <person name="Podicherti R."/>
            <person name="Tsui H.-C.T."/>
            <person name="Winkler M.E."/>
        </authorList>
    </citation>
    <scope>NUCLEOTIDE SEQUENCE</scope>
</reference>
<evidence type="ECO:0000313" key="1">
    <source>
        <dbReference type="EMBL" id="SVC79427.1"/>
    </source>
</evidence>
<dbReference type="Gene3D" id="3.40.50.10780">
    <property type="entry name" value="Dipeptide transport protein"/>
    <property type="match status" value="1"/>
</dbReference>
<protein>
    <recommendedName>
        <fullName evidence="2">Aminopeptidase</fullName>
    </recommendedName>
</protein>
<dbReference type="AlphaFoldDB" id="A0A382Q2Z2"/>
<accession>A0A382Q2Z2</accession>
<dbReference type="InterPro" id="IPR007035">
    <property type="entry name" value="Peptidase_M55"/>
</dbReference>
<dbReference type="InterPro" id="IPR027476">
    <property type="entry name" value="DppA_N"/>
</dbReference>
<dbReference type="EMBL" id="UINC01111309">
    <property type="protein sequence ID" value="SVC79427.1"/>
    <property type="molecule type" value="Genomic_DNA"/>
</dbReference>
<evidence type="ECO:0008006" key="2">
    <source>
        <dbReference type="Google" id="ProtNLM"/>
    </source>
</evidence>